<dbReference type="PROSITE" id="PS50883">
    <property type="entry name" value="EAL"/>
    <property type="match status" value="1"/>
</dbReference>
<protein>
    <submittedName>
        <fullName evidence="11">GGDEF domain-containing protein</fullName>
    </submittedName>
</protein>
<organism evidence="11 12">
    <name type="scientific">Azonexus hydrophilus</name>
    <dbReference type="NCBI Taxonomy" id="418702"/>
    <lineage>
        <taxon>Bacteria</taxon>
        <taxon>Pseudomonadati</taxon>
        <taxon>Pseudomonadota</taxon>
        <taxon>Betaproteobacteria</taxon>
        <taxon>Rhodocyclales</taxon>
        <taxon>Azonexaceae</taxon>
        <taxon>Azonexus</taxon>
    </lineage>
</organism>
<name>A0A1R1HZ68_9RHOO</name>
<dbReference type="InterPro" id="IPR000160">
    <property type="entry name" value="GGDEF_dom"/>
</dbReference>
<dbReference type="SUPFAM" id="SSF55073">
    <property type="entry name" value="Nucleotide cyclase"/>
    <property type="match status" value="1"/>
</dbReference>
<dbReference type="SMART" id="SM00267">
    <property type="entry name" value="GGDEF"/>
    <property type="match status" value="1"/>
</dbReference>
<dbReference type="OrthoDB" id="9813903at2"/>
<dbReference type="NCBIfam" id="TIGR00254">
    <property type="entry name" value="GGDEF"/>
    <property type="match status" value="1"/>
</dbReference>
<comment type="subcellular location">
    <subcellularLocation>
        <location evidence="1">Cell membrane</location>
        <topology evidence="1">Multi-pass membrane protein</topology>
    </subcellularLocation>
</comment>
<dbReference type="FunFam" id="3.20.20.450:FF:000001">
    <property type="entry name" value="Cyclic di-GMP phosphodiesterase yahA"/>
    <property type="match status" value="1"/>
</dbReference>
<evidence type="ECO:0000256" key="3">
    <source>
        <dbReference type="ARBA" id="ARBA00022692"/>
    </source>
</evidence>
<evidence type="ECO:0000256" key="4">
    <source>
        <dbReference type="ARBA" id="ARBA00022989"/>
    </source>
</evidence>
<dbReference type="Gene3D" id="3.30.70.270">
    <property type="match status" value="1"/>
</dbReference>
<dbReference type="PROSITE" id="PS50887">
    <property type="entry name" value="GGDEF"/>
    <property type="match status" value="1"/>
</dbReference>
<evidence type="ECO:0000313" key="12">
    <source>
        <dbReference type="Proteomes" id="UP000187526"/>
    </source>
</evidence>
<dbReference type="InterPro" id="IPR035919">
    <property type="entry name" value="EAL_sf"/>
</dbReference>
<dbReference type="PROSITE" id="PS50113">
    <property type="entry name" value="PAC"/>
    <property type="match status" value="1"/>
</dbReference>
<feature type="domain" description="PAC" evidence="8">
    <location>
        <begin position="390"/>
        <end position="443"/>
    </location>
</feature>
<evidence type="ECO:0000259" key="9">
    <source>
        <dbReference type="PROSITE" id="PS50883"/>
    </source>
</evidence>
<keyword evidence="12" id="KW-1185">Reference proteome</keyword>
<dbReference type="InterPro" id="IPR033479">
    <property type="entry name" value="dCache_1"/>
</dbReference>
<dbReference type="InterPro" id="IPR035965">
    <property type="entry name" value="PAS-like_dom_sf"/>
</dbReference>
<dbReference type="SUPFAM" id="SSF141868">
    <property type="entry name" value="EAL domain-like"/>
    <property type="match status" value="1"/>
</dbReference>
<reference evidence="11 12" key="1">
    <citation type="submission" date="2016-10" db="EMBL/GenBank/DDBJ databases">
        <title>Alkaliphiles isolated from bioreactors.</title>
        <authorList>
            <person name="Salah Z."/>
            <person name="Rout S.P."/>
            <person name="Humphreys P.N."/>
        </authorList>
    </citation>
    <scope>NUCLEOTIDE SEQUENCE [LARGE SCALE GENOMIC DNA]</scope>
    <source>
        <strain evidence="11 12">ZS02</strain>
    </source>
</reference>
<dbReference type="PANTHER" id="PTHR44757">
    <property type="entry name" value="DIGUANYLATE CYCLASE DGCP"/>
    <property type="match status" value="1"/>
</dbReference>
<dbReference type="CDD" id="cd12915">
    <property type="entry name" value="PDC2_DGC_like"/>
    <property type="match status" value="1"/>
</dbReference>
<dbReference type="Pfam" id="PF08448">
    <property type="entry name" value="PAS_4"/>
    <property type="match status" value="1"/>
</dbReference>
<dbReference type="Pfam" id="PF00563">
    <property type="entry name" value="EAL"/>
    <property type="match status" value="1"/>
</dbReference>
<evidence type="ECO:0000256" key="2">
    <source>
        <dbReference type="ARBA" id="ARBA00022475"/>
    </source>
</evidence>
<feature type="domain" description="GGDEF" evidence="10">
    <location>
        <begin position="475"/>
        <end position="608"/>
    </location>
</feature>
<evidence type="ECO:0000259" key="8">
    <source>
        <dbReference type="PROSITE" id="PS50113"/>
    </source>
</evidence>
<dbReference type="CDD" id="cd01948">
    <property type="entry name" value="EAL"/>
    <property type="match status" value="1"/>
</dbReference>
<dbReference type="CDD" id="cd01949">
    <property type="entry name" value="GGDEF"/>
    <property type="match status" value="1"/>
</dbReference>
<evidence type="ECO:0000313" key="11">
    <source>
        <dbReference type="EMBL" id="OMG51807.1"/>
    </source>
</evidence>
<feature type="transmembrane region" description="Helical" evidence="6">
    <location>
        <begin position="276"/>
        <end position="298"/>
    </location>
</feature>
<feature type="domain" description="PAS" evidence="7">
    <location>
        <begin position="318"/>
        <end position="388"/>
    </location>
</feature>
<dbReference type="InterPro" id="IPR043128">
    <property type="entry name" value="Rev_trsase/Diguanyl_cyclase"/>
</dbReference>
<dbReference type="SMART" id="SM00052">
    <property type="entry name" value="EAL"/>
    <property type="match status" value="1"/>
</dbReference>
<evidence type="ECO:0000259" key="10">
    <source>
        <dbReference type="PROSITE" id="PS50887"/>
    </source>
</evidence>
<evidence type="ECO:0000259" key="7">
    <source>
        <dbReference type="PROSITE" id="PS50112"/>
    </source>
</evidence>
<feature type="domain" description="EAL" evidence="9">
    <location>
        <begin position="617"/>
        <end position="871"/>
    </location>
</feature>
<dbReference type="CDD" id="cd12914">
    <property type="entry name" value="PDC1_DGC_like"/>
    <property type="match status" value="1"/>
</dbReference>
<sequence length="883" mass="97950">MIALGLLALLTYAALVAGGLMFAHEREVEFASRNLENLGRVLEGHAHSTVDKIDTILLATQLQLNETITGEPRDRSSINTTLGRYLALINEQSQSLRVADASGRFIHDASGVIAPARIDDRDYFRQNRDQPAGQLVISEPLFARITHNWVITLSRRLDDSAGQFSGLVQAAVRAEYFQDFFASLNLGPGQSVTLIDAQRRLIARYPAAPEMLGQPLASERLIGMIGRGETHARYTTKSAVDGVERLYVVRRVGDYPLYVLVGHAESAYLANWYSQLSWGVLSIVLLTLVLSGWIIVWLRTYDRAREIAQDMTQAYATTFRRTRALLDSLPDPAWLSDRERRLIAVNDAYAALAGAPAEDILGQTVEQVWPAEAARPLAELDNAALTQQCQQKRQDSQQLASGERRHFEYVATPVFDEAGELAGVAGVARDITQLHDDQERIRHLAEHDLLTDLPNRALLATHMASALAETLGPQAQIALLFLDLDNFKNVNDTLGHEIGDQLLLQVAQRLTACLDHRDTISRQGGDEFAILIRGYGTPARLAVIAQRLNDALVQPFSVASHELRVGASIGISTYPQDGQDIGSLLKNADTAMYQAKGAGGNTYRFFTPEMNARIFERVTLENSLRRALNSDQIAVHYQPQVDMHSGLLIGFEALVRWHHPEQGDIPPARFIPIAEESSLINQIGDQVLREACRQNRAWQDMGLPPVVMAVNLSAMQLRQPEFASRIAAVLTESGLDARWLELEITESAFIRDTERIVEVLQQLQALGIKLSVDDFGTGYSSLGYLKRLPFDRIKIDQSFVRDLPDNADDIAIVRAIIAIADSLQKEVIAEGVEQPQQIDFLLQQGCTLMQGYHFGRPAAAGQAEQLLRRMQDKQRFTRESGAA</sequence>
<gene>
    <name evidence="11" type="ORF">BJN45_16420</name>
</gene>
<dbReference type="EMBL" id="MTHD01000007">
    <property type="protein sequence ID" value="OMG51807.1"/>
    <property type="molecule type" value="Genomic_DNA"/>
</dbReference>
<dbReference type="InterPro" id="IPR000700">
    <property type="entry name" value="PAS-assoc_C"/>
</dbReference>
<evidence type="ECO:0000256" key="1">
    <source>
        <dbReference type="ARBA" id="ARBA00004651"/>
    </source>
</evidence>
<dbReference type="Pfam" id="PF02743">
    <property type="entry name" value="dCache_1"/>
    <property type="match status" value="1"/>
</dbReference>
<dbReference type="GO" id="GO:0005886">
    <property type="term" value="C:plasma membrane"/>
    <property type="evidence" value="ECO:0007669"/>
    <property type="project" value="UniProtKB-SubCell"/>
</dbReference>
<dbReference type="InterPro" id="IPR052155">
    <property type="entry name" value="Biofilm_reg_signaling"/>
</dbReference>
<proteinExistence type="predicted"/>
<evidence type="ECO:0000256" key="6">
    <source>
        <dbReference type="SAM" id="Phobius"/>
    </source>
</evidence>
<dbReference type="Pfam" id="PF00990">
    <property type="entry name" value="GGDEF"/>
    <property type="match status" value="1"/>
</dbReference>
<dbReference type="SMART" id="SM00086">
    <property type="entry name" value="PAC"/>
    <property type="match status" value="1"/>
</dbReference>
<dbReference type="InterPro" id="IPR000014">
    <property type="entry name" value="PAS"/>
</dbReference>
<dbReference type="Proteomes" id="UP000187526">
    <property type="component" value="Unassembled WGS sequence"/>
</dbReference>
<evidence type="ECO:0000256" key="5">
    <source>
        <dbReference type="ARBA" id="ARBA00023136"/>
    </source>
</evidence>
<dbReference type="PANTHER" id="PTHR44757:SF2">
    <property type="entry name" value="BIOFILM ARCHITECTURE MAINTENANCE PROTEIN MBAA"/>
    <property type="match status" value="1"/>
</dbReference>
<dbReference type="Gene3D" id="3.30.450.20">
    <property type="entry name" value="PAS domain"/>
    <property type="match status" value="3"/>
</dbReference>
<dbReference type="AlphaFoldDB" id="A0A1R1HZ68"/>
<dbReference type="SUPFAM" id="SSF55785">
    <property type="entry name" value="PYP-like sensor domain (PAS domain)"/>
    <property type="match status" value="1"/>
</dbReference>
<dbReference type="SMART" id="SM00091">
    <property type="entry name" value="PAS"/>
    <property type="match status" value="1"/>
</dbReference>
<accession>A0A1R1HZ68</accession>
<dbReference type="InterPro" id="IPR001610">
    <property type="entry name" value="PAC"/>
</dbReference>
<keyword evidence="4 6" id="KW-1133">Transmembrane helix</keyword>
<keyword evidence="2" id="KW-1003">Cell membrane</keyword>
<dbReference type="NCBIfam" id="TIGR00229">
    <property type="entry name" value="sensory_box"/>
    <property type="match status" value="1"/>
</dbReference>
<dbReference type="InterPro" id="IPR029787">
    <property type="entry name" value="Nucleotide_cyclase"/>
</dbReference>
<dbReference type="InterPro" id="IPR013656">
    <property type="entry name" value="PAS_4"/>
</dbReference>
<comment type="caution">
    <text evidence="11">The sequence shown here is derived from an EMBL/GenBank/DDBJ whole genome shotgun (WGS) entry which is preliminary data.</text>
</comment>
<dbReference type="Gene3D" id="3.20.20.450">
    <property type="entry name" value="EAL domain"/>
    <property type="match status" value="1"/>
</dbReference>
<dbReference type="STRING" id="418702.BJN45_16420"/>
<dbReference type="InterPro" id="IPR001633">
    <property type="entry name" value="EAL_dom"/>
</dbReference>
<keyword evidence="3 6" id="KW-0812">Transmembrane</keyword>
<dbReference type="CDD" id="cd00130">
    <property type="entry name" value="PAS"/>
    <property type="match status" value="1"/>
</dbReference>
<keyword evidence="5 6" id="KW-0472">Membrane</keyword>
<dbReference type="PROSITE" id="PS50112">
    <property type="entry name" value="PAS"/>
    <property type="match status" value="1"/>
</dbReference>